<evidence type="ECO:0000313" key="3">
    <source>
        <dbReference type="EMBL" id="EBP8787663.1"/>
    </source>
</evidence>
<accession>A0A5U3TNL2</accession>
<keyword evidence="2" id="KW-0540">Nuclease</keyword>
<protein>
    <submittedName>
        <fullName evidence="2">HNH endonuclease</fullName>
    </submittedName>
</protein>
<dbReference type="EMBL" id="AAGMLS010000025">
    <property type="protein sequence ID" value="EBP8787663.1"/>
    <property type="molecule type" value="Genomic_DNA"/>
</dbReference>
<dbReference type="GO" id="GO:0004519">
    <property type="term" value="F:endonuclease activity"/>
    <property type="evidence" value="ECO:0007669"/>
    <property type="project" value="UniProtKB-KW"/>
</dbReference>
<keyword evidence="2" id="KW-0378">Hydrolase</keyword>
<dbReference type="Pfam" id="PF01844">
    <property type="entry name" value="HNH"/>
    <property type="match status" value="1"/>
</dbReference>
<reference evidence="2" key="1">
    <citation type="submission" date="2018-07" db="EMBL/GenBank/DDBJ databases">
        <authorList>
            <consortium name="GenomeTrakr network: Whole genome sequencing for foodborne pathogen traceback"/>
        </authorList>
    </citation>
    <scope>NUCLEOTIDE SEQUENCE</scope>
    <source>
        <strain evidence="2">CFSAN029961</strain>
        <strain evidence="3">CFSAN029981</strain>
    </source>
</reference>
<name>A0A5U3TNL2_SALER</name>
<comment type="caution">
    <text evidence="2">The sequence shown here is derived from an EMBL/GenBank/DDBJ whole genome shotgun (WGS) entry which is preliminary data.</text>
</comment>
<feature type="domain" description="HNH" evidence="1">
    <location>
        <begin position="36"/>
        <end position="82"/>
    </location>
</feature>
<dbReference type="AlphaFoldDB" id="A0A5U3TNL2"/>
<dbReference type="GO" id="GO:0008270">
    <property type="term" value="F:zinc ion binding"/>
    <property type="evidence" value="ECO:0007669"/>
    <property type="project" value="InterPro"/>
</dbReference>
<sequence length="221" mass="25813">MFNITRTYPAPDCIARNRYNDTEVTEVLKPLFHAKCYLCERNEVQDAEVEHLIPHEGDDNLKYNWDNLFYSCSRCNGIKSNRHKNILNCSDSSIDIFNQIVCKMPSMPDDDVVILPNINPPTLSIASTVGLLNECYNLKNTGLRKISRESLIEQMFFYYSRFIEARMTLKDPSKGHSRKRDAKETLEAMLKVEHPFSIFWRWHYLGDSFLIANYPDLRDGF</sequence>
<evidence type="ECO:0000313" key="2">
    <source>
        <dbReference type="EMBL" id="EBP7086813.1"/>
    </source>
</evidence>
<dbReference type="Gene3D" id="1.10.30.50">
    <property type="match status" value="1"/>
</dbReference>
<dbReference type="GO" id="GO:0003676">
    <property type="term" value="F:nucleic acid binding"/>
    <property type="evidence" value="ECO:0007669"/>
    <property type="project" value="InterPro"/>
</dbReference>
<dbReference type="EMBL" id="AAGMOI010000001">
    <property type="protein sequence ID" value="EBP7086813.1"/>
    <property type="molecule type" value="Genomic_DNA"/>
</dbReference>
<proteinExistence type="predicted"/>
<organism evidence="2">
    <name type="scientific">Salmonella enterica</name>
    <name type="common">Salmonella choleraesuis</name>
    <dbReference type="NCBI Taxonomy" id="28901"/>
    <lineage>
        <taxon>Bacteria</taxon>
        <taxon>Pseudomonadati</taxon>
        <taxon>Pseudomonadota</taxon>
        <taxon>Gammaproteobacteria</taxon>
        <taxon>Enterobacterales</taxon>
        <taxon>Enterobacteriaceae</taxon>
        <taxon>Salmonella</taxon>
    </lineage>
</organism>
<gene>
    <name evidence="3" type="ORF">AB612_18215</name>
    <name evidence="2" type="ORF">ACY63_00005</name>
</gene>
<keyword evidence="2" id="KW-0255">Endonuclease</keyword>
<evidence type="ECO:0000259" key="1">
    <source>
        <dbReference type="Pfam" id="PF01844"/>
    </source>
</evidence>
<dbReference type="InterPro" id="IPR002711">
    <property type="entry name" value="HNH"/>
</dbReference>